<keyword evidence="1" id="KW-1133">Transmembrane helix</keyword>
<dbReference type="EMBL" id="JAFMYW010000002">
    <property type="protein sequence ID" value="MBO0948510.1"/>
    <property type="molecule type" value="Genomic_DNA"/>
</dbReference>
<keyword evidence="1" id="KW-0472">Membrane</keyword>
<evidence type="ECO:0000313" key="4">
    <source>
        <dbReference type="Proteomes" id="UP000664628"/>
    </source>
</evidence>
<reference evidence="3 4" key="1">
    <citation type="submission" date="2021-03" db="EMBL/GenBank/DDBJ databases">
        <title>Fibrella sp. HMF5405 genome sequencing and assembly.</title>
        <authorList>
            <person name="Kang H."/>
            <person name="Kim H."/>
            <person name="Bae S."/>
            <person name="Joh K."/>
        </authorList>
    </citation>
    <scope>NUCLEOTIDE SEQUENCE [LARGE SCALE GENOMIC DNA]</scope>
    <source>
        <strain evidence="3 4">HMF5405</strain>
    </source>
</reference>
<accession>A0ABS3JEU8</accession>
<feature type="transmembrane region" description="Helical" evidence="1">
    <location>
        <begin position="160"/>
        <end position="182"/>
    </location>
</feature>
<proteinExistence type="predicted"/>
<evidence type="ECO:0000313" key="3">
    <source>
        <dbReference type="EMBL" id="MBO0948510.1"/>
    </source>
</evidence>
<gene>
    <name evidence="3" type="ORF">J2I46_07970</name>
</gene>
<feature type="transmembrane region" description="Helical" evidence="1">
    <location>
        <begin position="115"/>
        <end position="139"/>
    </location>
</feature>
<organism evidence="3 4">
    <name type="scientific">Fibrella forsythiae</name>
    <dbReference type="NCBI Taxonomy" id="2817061"/>
    <lineage>
        <taxon>Bacteria</taxon>
        <taxon>Pseudomonadati</taxon>
        <taxon>Bacteroidota</taxon>
        <taxon>Cytophagia</taxon>
        <taxon>Cytophagales</taxon>
        <taxon>Spirosomataceae</taxon>
        <taxon>Fibrella</taxon>
    </lineage>
</organism>
<evidence type="ECO:0000256" key="1">
    <source>
        <dbReference type="SAM" id="Phobius"/>
    </source>
</evidence>
<comment type="caution">
    <text evidence="3">The sequence shown here is derived from an EMBL/GenBank/DDBJ whole genome shotgun (WGS) entry which is preliminary data.</text>
</comment>
<dbReference type="RefSeq" id="WP_207328474.1">
    <property type="nucleotide sequence ID" value="NZ_JAFMYW010000002.1"/>
</dbReference>
<protein>
    <submittedName>
        <fullName evidence="3">DUF1648 domain-containing protein</fullName>
    </submittedName>
</protein>
<keyword evidence="4" id="KW-1185">Reference proteome</keyword>
<feature type="transmembrane region" description="Helical" evidence="1">
    <location>
        <begin position="188"/>
        <end position="209"/>
    </location>
</feature>
<evidence type="ECO:0000259" key="2">
    <source>
        <dbReference type="Pfam" id="PF07853"/>
    </source>
</evidence>
<feature type="transmembrane region" description="Helical" evidence="1">
    <location>
        <begin position="50"/>
        <end position="72"/>
    </location>
</feature>
<sequence>MKLAYRLLGVLLLSLPLLSVVLVYDRLPTRLPIHFSNNGLPDKYGTKREWFVLLIITLFFLNVLRSLLIRAVEIRRKTPLPNMVALYILTAVSVSAIISLRIFEGVLGRPIYADWLPVLVFLSGAVFMYVSVPTELSIMSQLPEKMTPSLQRRVDQLQHIHMVSRLVVVRVNVLAAVLMVFVSPGDRWQLGLMANMLAYLSLFLMTSVMRRQAD</sequence>
<keyword evidence="1" id="KW-0812">Transmembrane</keyword>
<feature type="transmembrane region" description="Helical" evidence="1">
    <location>
        <begin position="84"/>
        <end position="103"/>
    </location>
</feature>
<feature type="domain" description="DUF1648" evidence="2">
    <location>
        <begin position="12"/>
        <end position="56"/>
    </location>
</feature>
<dbReference type="Pfam" id="PF07853">
    <property type="entry name" value="DUF1648"/>
    <property type="match status" value="1"/>
</dbReference>
<dbReference type="InterPro" id="IPR012867">
    <property type="entry name" value="DUF1648"/>
</dbReference>
<name>A0ABS3JEU8_9BACT</name>
<dbReference type="Proteomes" id="UP000664628">
    <property type="component" value="Unassembled WGS sequence"/>
</dbReference>